<comment type="caution">
    <text evidence="2">The sequence shown here is derived from an EMBL/GenBank/DDBJ whole genome shotgun (WGS) entry which is preliminary data.</text>
</comment>
<evidence type="ECO:0000259" key="1">
    <source>
        <dbReference type="Pfam" id="PF25003"/>
    </source>
</evidence>
<dbReference type="PANTHER" id="PTHR35710">
    <property type="entry name" value="OBP3-RESPONSIVE PROTEIN 4 (ORG4)"/>
    <property type="match status" value="1"/>
</dbReference>
<organism evidence="2 3">
    <name type="scientific">Artemisia annua</name>
    <name type="common">Sweet wormwood</name>
    <dbReference type="NCBI Taxonomy" id="35608"/>
    <lineage>
        <taxon>Eukaryota</taxon>
        <taxon>Viridiplantae</taxon>
        <taxon>Streptophyta</taxon>
        <taxon>Embryophyta</taxon>
        <taxon>Tracheophyta</taxon>
        <taxon>Spermatophyta</taxon>
        <taxon>Magnoliopsida</taxon>
        <taxon>eudicotyledons</taxon>
        <taxon>Gunneridae</taxon>
        <taxon>Pentapetalae</taxon>
        <taxon>asterids</taxon>
        <taxon>campanulids</taxon>
        <taxon>Asterales</taxon>
        <taxon>Asteraceae</taxon>
        <taxon>Asteroideae</taxon>
        <taxon>Anthemideae</taxon>
        <taxon>Artemisiinae</taxon>
        <taxon>Artemisia</taxon>
    </lineage>
</organism>
<protein>
    <recommendedName>
        <fullName evidence="1">DUF7781 domain-containing protein</fullName>
    </recommendedName>
</protein>
<dbReference type="Proteomes" id="UP000245207">
    <property type="component" value="Unassembled WGS sequence"/>
</dbReference>
<reference evidence="2 3" key="1">
    <citation type="journal article" date="2018" name="Mol. Plant">
        <title>The genome of Artemisia annua provides insight into the evolution of Asteraceae family and artemisinin biosynthesis.</title>
        <authorList>
            <person name="Shen Q."/>
            <person name="Zhang L."/>
            <person name="Liao Z."/>
            <person name="Wang S."/>
            <person name="Yan T."/>
            <person name="Shi P."/>
            <person name="Liu M."/>
            <person name="Fu X."/>
            <person name="Pan Q."/>
            <person name="Wang Y."/>
            <person name="Lv Z."/>
            <person name="Lu X."/>
            <person name="Zhang F."/>
            <person name="Jiang W."/>
            <person name="Ma Y."/>
            <person name="Chen M."/>
            <person name="Hao X."/>
            <person name="Li L."/>
            <person name="Tang Y."/>
            <person name="Lv G."/>
            <person name="Zhou Y."/>
            <person name="Sun X."/>
            <person name="Brodelius P.E."/>
            <person name="Rose J.K.C."/>
            <person name="Tang K."/>
        </authorList>
    </citation>
    <scope>NUCLEOTIDE SEQUENCE [LARGE SCALE GENOMIC DNA]</scope>
    <source>
        <strain evidence="3">cv. Huhao1</strain>
        <tissue evidence="2">Leaf</tissue>
    </source>
</reference>
<dbReference type="InterPro" id="IPR056683">
    <property type="entry name" value="DUF7781"/>
</dbReference>
<evidence type="ECO:0000313" key="3">
    <source>
        <dbReference type="Proteomes" id="UP000245207"/>
    </source>
</evidence>
<dbReference type="PANTHER" id="PTHR35710:SF1">
    <property type="entry name" value="OBP3-RESPONSIVE PROTEIN 4 (ORG4)"/>
    <property type="match status" value="1"/>
</dbReference>
<gene>
    <name evidence="2" type="ORF">CTI12_AA214030</name>
</gene>
<keyword evidence="3" id="KW-1185">Reference proteome</keyword>
<sequence length="74" mass="8116">MMEGSGSDRGEEAKTWDEMYSIDLMPSELFLKFREQIHGHRLGLNLEVTVIGAGSEAEAAKISRSVASSSLTKE</sequence>
<proteinExistence type="predicted"/>
<evidence type="ECO:0000313" key="2">
    <source>
        <dbReference type="EMBL" id="PWA78548.1"/>
    </source>
</evidence>
<dbReference type="EMBL" id="PKPP01001971">
    <property type="protein sequence ID" value="PWA78548.1"/>
    <property type="molecule type" value="Genomic_DNA"/>
</dbReference>
<accession>A0A2U1NYH6</accession>
<dbReference type="AlphaFoldDB" id="A0A2U1NYH6"/>
<dbReference type="OrthoDB" id="1852071at2759"/>
<dbReference type="Pfam" id="PF25003">
    <property type="entry name" value="DUF7781"/>
    <property type="match status" value="1"/>
</dbReference>
<feature type="domain" description="DUF7781" evidence="1">
    <location>
        <begin position="14"/>
        <end position="49"/>
    </location>
</feature>
<name>A0A2U1NYH6_ARTAN</name>